<dbReference type="RefSeq" id="WP_004155248.1">
    <property type="nucleotide sequence ID" value="NZ_BAYW01000004.1"/>
</dbReference>
<accession>A0A831ER16</accession>
<dbReference type="InterPro" id="IPR032821">
    <property type="entry name" value="PKS_assoc"/>
</dbReference>
<dbReference type="InterPro" id="IPR001227">
    <property type="entry name" value="Ac_transferase_dom_sf"/>
</dbReference>
<dbReference type="InterPro" id="IPR014031">
    <property type="entry name" value="Ketoacyl_synth_C"/>
</dbReference>
<dbReference type="GO" id="GO:0031177">
    <property type="term" value="F:phosphopantetheine binding"/>
    <property type="evidence" value="ECO:0007669"/>
    <property type="project" value="InterPro"/>
</dbReference>
<dbReference type="InterPro" id="IPR013968">
    <property type="entry name" value="PKS_KR"/>
</dbReference>
<evidence type="ECO:0000256" key="2">
    <source>
        <dbReference type="ARBA" id="ARBA00006484"/>
    </source>
</evidence>
<reference evidence="8 9" key="2">
    <citation type="submission" date="2013-04" db="EMBL/GenBank/DDBJ databases">
        <title>Comparative genomics of 12 strains of Erwinia amylovora identifies a pan-genome with a large conserved core and provides insights into host specificity.</title>
        <authorList>
            <person name="Mann R.A."/>
            <person name="Smits T.H.M."/>
            <person name="Buehlmann A."/>
            <person name="Blom J."/>
            <person name="Goesmann A."/>
            <person name="Frey J.E."/>
            <person name="Plummer K.M."/>
            <person name="Beer S.V."/>
            <person name="Luck J."/>
            <person name="Duffy B."/>
            <person name="Rodoni B."/>
        </authorList>
    </citation>
    <scope>NUCLEOTIDE SEQUENCE [LARGE SCALE GENOMIC DNA]</scope>
    <source>
        <strain evidence="9">CFBP 1232</strain>
    </source>
</reference>
<dbReference type="SUPFAM" id="SSF52151">
    <property type="entry name" value="FabD/lysophospholipase-like"/>
    <property type="match status" value="1"/>
</dbReference>
<gene>
    <name evidence="8" type="ORF">BN437_0466</name>
</gene>
<comment type="caution">
    <text evidence="8">The sequence shown here is derived from an EMBL/GenBank/DDBJ whole genome shotgun (WGS) entry which is preliminary data.</text>
</comment>
<dbReference type="GO" id="GO:0004315">
    <property type="term" value="F:3-oxoacyl-[acyl-carrier-protein] synthase activity"/>
    <property type="evidence" value="ECO:0007669"/>
    <property type="project" value="InterPro"/>
</dbReference>
<evidence type="ECO:0000259" key="7">
    <source>
        <dbReference type="PROSITE" id="PS52004"/>
    </source>
</evidence>
<dbReference type="InterPro" id="IPR020806">
    <property type="entry name" value="PKS_PP-bd"/>
</dbReference>
<dbReference type="Pfam" id="PF02801">
    <property type="entry name" value="Ketoacyl-synt_C"/>
    <property type="match status" value="1"/>
</dbReference>
<name>A0A831ER16_ERWAM</name>
<dbReference type="SMART" id="SM00823">
    <property type="entry name" value="PKS_PP"/>
    <property type="match status" value="2"/>
</dbReference>
<organism evidence="8 9">
    <name type="scientific">Erwinia amylovora NBRC 12687 = CFBP 1232</name>
    <dbReference type="NCBI Taxonomy" id="1219359"/>
    <lineage>
        <taxon>Bacteria</taxon>
        <taxon>Pseudomonadati</taxon>
        <taxon>Pseudomonadota</taxon>
        <taxon>Gammaproteobacteria</taxon>
        <taxon>Enterobacterales</taxon>
        <taxon>Erwiniaceae</taxon>
        <taxon>Erwinia</taxon>
    </lineage>
</organism>
<sequence>MNVQREYAGVLALILEQLAVVSGVPEVDEDERLGNIALDSVKIIHLVASLGLHLGVELDPTLFWTCPTPAELARHIAGNTAEQPVEMQEPEGKGITAEPLAITGLACRFPGARDANAYWDLLIGGKGAVATADAAHFQEIPDSPWHIDPNEIAGFLDEVSAFDFEQFGISAHEASCMDPQQRVLLELSWAAIEQAGISPKKIKGQRVGVYVGAMWCDFAHHVVPDKMTAQSATGMDTSILSARLSFVLGLTGPSLTVNTACSSSLVALHLACQAIRNNDCDFAIVAGVNLLLAAQSFAAMRRFGGLSETGLCRTFDAAADGYIRAEGCGVVVVRPLSRVLQDAGPVWGIIRSSVVNNNGYHASLTAPSVIAQQQLLRAALVQAKLQPSDIQYVEAHGTGTAMGDPIEVSAISAAYCQGAARSQPLLIGSVKTHIGHSEAAAGMAGLIKVLLAMRYRIIPAHLNYQTPNPSINWQKLGLQLVTGALPWETANPVAGVSSFGFGGTNAHIIVSETWHCRSFKGVNSAASKLMADKSDFASLAHSEDGRALLIFSGQGAHWQGMGRSYARLHPQFRKTVAQCDRCIQQLRGWSLAERLYDERETFADVRVAWPCHLVMQLAISDVWLANGLQPGGVIGHSIGEIAAAHVAGLISREDALHIILAQAEWAHRHPGSMALVKLDWAAAQTLLEQQQSSACCAIQHDENATVITGSVQALRDIESHCQRKDISFKWVNTAVSVHRQIGDDDRQQLIALLGDLPGSAALLPFYSGIYGGELLGRLPADYWSDTIGRPLYWFDALRQAVSDSDGPLVEVAPHSVLSSSINNLLIKLGSRREVLFNGHRSQPEGSSLPRALQRYPHDDPWHGLHLLLLSGHSVEALSSRCVSIARWLDGKNAPGLRDCARALVHCTDDYRYRVALIVSSHKEAVAQLLDIAHRAGSVASNADNIIPSSLVITDQAPFDEQMCSWLRRFKTFCISYSCVMLAGQDRQIASPMLEAAAQQLGCVALLAEWGVSFDHYDATDHACCIAELIERRVTRNEFISAVASSNRVHARPVVAGDRHSVHISLPSPGQHASCADQTPLPARAFLELVSRCYLAGKSVDHIPGGAHPPLTLPAMFYRSAGLPPSAETHAITAQKPVMAYRLVWQKKSAFSTSHSAQQLLVFAQPGVQAQLQARHPFSNAAWCSLSGGPLEDNAAVSEAAHRDAADFAALFAGRSIETVVFIWGDSHPLVGEDPSLNSALMLLQYIQSMPGGRPTLLFVTLGAQAVTDSKVYSPNAAMAWGLIRTAQRELADVQCLLVDIDPPGAAGALSEYAIDALCMSLGAKRDQSAWRAGQLFSPGLVELTDVTPASPLAGPPPPGFHLITGGLGALGLELLQALFNRGERRFVLLGRTLPEHTDRVIVDLREAGADILLHSCDVTCLESLHTLVRQSAHLLGPLTAITHAAGVLQADSLATVSQVDFAAGLAAKKIGALNLHIISAEWPLKRFVLVSSVSSLFGFPQFASYAVANAYLDGLIGYRQTHGLPALGVCYGPFLGKGLLEKQHPAMDFPRLAKISISEGLEALSACSSVQGVLAIMRYSGPLALGRSVCTPAAERPQYALQERHARLCAVIRRGVATLLQQPGQQIPLDTPLSELGVSSLLGVEVRNRLQSELSVRMPATVLWNYPTVSSLASYLETLLWPECATPYPTAHPVQTNPLVGAIDDSEEALMAQLLDELAIIKSTYI</sequence>
<dbReference type="SMART" id="SM00827">
    <property type="entry name" value="PKS_AT"/>
    <property type="match status" value="1"/>
</dbReference>
<dbReference type="InterPro" id="IPR006162">
    <property type="entry name" value="Ppantetheine_attach_site"/>
</dbReference>
<dbReference type="PROSITE" id="PS50075">
    <property type="entry name" value="CARRIER"/>
    <property type="match status" value="2"/>
</dbReference>
<comment type="pathway">
    <text evidence="1">Lipid metabolism; fatty acid biosynthesis.</text>
</comment>
<dbReference type="Pfam" id="PF00550">
    <property type="entry name" value="PP-binding"/>
    <property type="match status" value="2"/>
</dbReference>
<dbReference type="SUPFAM" id="SSF53901">
    <property type="entry name" value="Thiolase-like"/>
    <property type="match status" value="1"/>
</dbReference>
<dbReference type="PANTHER" id="PTHR43775:SF37">
    <property type="entry name" value="SI:DKEY-61P9.11"/>
    <property type="match status" value="1"/>
</dbReference>
<dbReference type="Gene3D" id="1.10.1200.10">
    <property type="entry name" value="ACP-like"/>
    <property type="match status" value="2"/>
</dbReference>
<dbReference type="Proteomes" id="UP000013111">
    <property type="component" value="Unassembled WGS sequence"/>
</dbReference>
<feature type="domain" description="Ketosynthase family 3 (KS3)" evidence="7">
    <location>
        <begin position="97"/>
        <end position="512"/>
    </location>
</feature>
<evidence type="ECO:0000256" key="3">
    <source>
        <dbReference type="ARBA" id="ARBA00022450"/>
    </source>
</evidence>
<dbReference type="CDD" id="cd05274">
    <property type="entry name" value="KR_FAS_SDR_x"/>
    <property type="match status" value="1"/>
</dbReference>
<evidence type="ECO:0000256" key="5">
    <source>
        <dbReference type="ARBA" id="ARBA00022679"/>
    </source>
</evidence>
<dbReference type="PROSITE" id="PS00606">
    <property type="entry name" value="KS3_1"/>
    <property type="match status" value="1"/>
</dbReference>
<dbReference type="Gene3D" id="3.40.47.10">
    <property type="match status" value="1"/>
</dbReference>
<keyword evidence="8" id="KW-0413">Isomerase</keyword>
<feature type="domain" description="Carrier" evidence="6">
    <location>
        <begin position="1606"/>
        <end position="1680"/>
    </location>
</feature>
<dbReference type="SUPFAM" id="SSF51735">
    <property type="entry name" value="NAD(P)-binding Rossmann-fold domains"/>
    <property type="match status" value="2"/>
</dbReference>
<dbReference type="SMART" id="SM00822">
    <property type="entry name" value="PKS_KR"/>
    <property type="match status" value="1"/>
</dbReference>
<evidence type="ECO:0000256" key="1">
    <source>
        <dbReference type="ARBA" id="ARBA00005194"/>
    </source>
</evidence>
<dbReference type="Pfam" id="PF00698">
    <property type="entry name" value="Acyl_transf_1"/>
    <property type="match status" value="1"/>
</dbReference>
<dbReference type="InterPro" id="IPR036291">
    <property type="entry name" value="NAD(P)-bd_dom_sf"/>
</dbReference>
<dbReference type="InterPro" id="IPR050091">
    <property type="entry name" value="PKS_NRPS_Biosynth_Enz"/>
</dbReference>
<dbReference type="Gene3D" id="3.40.366.10">
    <property type="entry name" value="Malonyl-Coenzyme A Acyl Carrier Protein, domain 2"/>
    <property type="match status" value="1"/>
</dbReference>
<dbReference type="InterPro" id="IPR016035">
    <property type="entry name" value="Acyl_Trfase/lysoPLipase"/>
</dbReference>
<dbReference type="GO" id="GO:0047462">
    <property type="term" value="F:phenylalanine racemase (ATP-hydrolyzing) activity"/>
    <property type="evidence" value="ECO:0007669"/>
    <property type="project" value="UniProtKB-EC"/>
</dbReference>
<dbReference type="PROSITE" id="PS00012">
    <property type="entry name" value="PHOSPHOPANTETHEINE"/>
    <property type="match status" value="1"/>
</dbReference>
<dbReference type="InterPro" id="IPR020841">
    <property type="entry name" value="PKS_Beta-ketoAc_synthase_dom"/>
</dbReference>
<keyword evidence="4" id="KW-0597">Phosphoprotein</keyword>
<dbReference type="SUPFAM" id="SSF47336">
    <property type="entry name" value="ACP-like"/>
    <property type="match status" value="2"/>
</dbReference>
<dbReference type="GeneID" id="97604796"/>
<feature type="domain" description="Carrier" evidence="6">
    <location>
        <begin position="5"/>
        <end position="80"/>
    </location>
</feature>
<dbReference type="InterPro" id="IPR018201">
    <property type="entry name" value="Ketoacyl_synth_AS"/>
</dbReference>
<dbReference type="Gene3D" id="3.40.50.720">
    <property type="entry name" value="NAD(P)-binding Rossmann-like Domain"/>
    <property type="match status" value="1"/>
</dbReference>
<dbReference type="PROSITE" id="PS52004">
    <property type="entry name" value="KS3_2"/>
    <property type="match status" value="1"/>
</dbReference>
<protein>
    <submittedName>
        <fullName evidence="8">Putative peptide synthetase protein</fullName>
        <ecNumber evidence="8">5.1.1.11</ecNumber>
    </submittedName>
</protein>
<dbReference type="Pfam" id="PF00109">
    <property type="entry name" value="ketoacyl-synt"/>
    <property type="match status" value="1"/>
</dbReference>
<dbReference type="InterPro" id="IPR016039">
    <property type="entry name" value="Thiolase-like"/>
</dbReference>
<dbReference type="InterPro" id="IPR014043">
    <property type="entry name" value="Acyl_transferase_dom"/>
</dbReference>
<dbReference type="GO" id="GO:0004312">
    <property type="term" value="F:fatty acid synthase activity"/>
    <property type="evidence" value="ECO:0007669"/>
    <property type="project" value="TreeGrafter"/>
</dbReference>
<dbReference type="SMART" id="SM00825">
    <property type="entry name" value="PKS_KS"/>
    <property type="match status" value="1"/>
</dbReference>
<dbReference type="EC" id="5.1.1.11" evidence="8"/>
<comment type="similarity">
    <text evidence="2">Belongs to the short-chain dehydrogenases/reductases (SDR) family.</text>
</comment>
<dbReference type="InterPro" id="IPR014030">
    <property type="entry name" value="Ketoacyl_synth_N"/>
</dbReference>
<proteinExistence type="inferred from homology"/>
<dbReference type="CDD" id="cd00833">
    <property type="entry name" value="PKS"/>
    <property type="match status" value="1"/>
</dbReference>
<keyword evidence="5" id="KW-0808">Transferase</keyword>
<evidence type="ECO:0000259" key="6">
    <source>
        <dbReference type="PROSITE" id="PS50075"/>
    </source>
</evidence>
<dbReference type="InterPro" id="IPR036736">
    <property type="entry name" value="ACP-like_sf"/>
</dbReference>
<evidence type="ECO:0000313" key="9">
    <source>
        <dbReference type="Proteomes" id="UP000013111"/>
    </source>
</evidence>
<dbReference type="PANTHER" id="PTHR43775">
    <property type="entry name" value="FATTY ACID SYNTHASE"/>
    <property type="match status" value="1"/>
</dbReference>
<reference evidence="8 9" key="1">
    <citation type="submission" date="2012-11" db="EMBL/GenBank/DDBJ databases">
        <authorList>
            <person name="Linke B."/>
        </authorList>
    </citation>
    <scope>NUCLEOTIDE SEQUENCE [LARGE SCALE GENOMIC DNA]</scope>
    <source>
        <strain evidence="9">CFBP 1232</strain>
    </source>
</reference>
<dbReference type="SMART" id="SM01294">
    <property type="entry name" value="PKS_PP_betabranch"/>
    <property type="match status" value="1"/>
</dbReference>
<dbReference type="Pfam" id="PF08659">
    <property type="entry name" value="KR"/>
    <property type="match status" value="1"/>
</dbReference>
<dbReference type="GO" id="GO:0006633">
    <property type="term" value="P:fatty acid biosynthetic process"/>
    <property type="evidence" value="ECO:0007669"/>
    <property type="project" value="UniProtKB-UniPathway"/>
</dbReference>
<dbReference type="Pfam" id="PF16197">
    <property type="entry name" value="KAsynt_C_assoc"/>
    <property type="match status" value="1"/>
</dbReference>
<keyword evidence="3" id="KW-0596">Phosphopantetheine</keyword>
<dbReference type="InterPro" id="IPR057326">
    <property type="entry name" value="KR_dom"/>
</dbReference>
<dbReference type="EMBL" id="CAPB01000006">
    <property type="protein sequence ID" value="CCO92431.1"/>
    <property type="molecule type" value="Genomic_DNA"/>
</dbReference>
<evidence type="ECO:0000313" key="8">
    <source>
        <dbReference type="EMBL" id="CCO92431.1"/>
    </source>
</evidence>
<dbReference type="UniPathway" id="UPA00094"/>
<dbReference type="Gene3D" id="3.30.70.3290">
    <property type="match status" value="1"/>
</dbReference>
<dbReference type="InterPro" id="IPR009081">
    <property type="entry name" value="PP-bd_ACP"/>
</dbReference>
<evidence type="ECO:0000256" key="4">
    <source>
        <dbReference type="ARBA" id="ARBA00022553"/>
    </source>
</evidence>